<reference evidence="1 2" key="1">
    <citation type="submission" date="2020-07" db="EMBL/GenBank/DDBJ databases">
        <authorList>
            <person name="Criscuolo A."/>
        </authorList>
    </citation>
    <scope>NUCLEOTIDE SEQUENCE [LARGE SCALE GENOMIC DNA]</scope>
    <source>
        <strain evidence="1">CIP111649</strain>
    </source>
</reference>
<dbReference type="Proteomes" id="UP000589351">
    <property type="component" value="Unassembled WGS sequence"/>
</dbReference>
<name>A0A6V7RP97_9STAP</name>
<comment type="caution">
    <text evidence="1">The sequence shown here is derived from an EMBL/GenBank/DDBJ whole genome shotgun (WGS) entry which is preliminary data.</text>
</comment>
<proteinExistence type="predicted"/>
<keyword evidence="2" id="KW-1185">Reference proteome</keyword>
<sequence length="108" mass="12707">MTQPLQLPKIIHRNFKSGLKCDKCSSFNLEALSSSLAVCLDCRHIDNLERLLRHYFTMLTLCNRPLTLKKKEIHQEIGVQLTSYTLQKYINLLFSKKSKHAQYYTYKL</sequence>
<protein>
    <submittedName>
        <fullName evidence="1">Uncharacterized protein</fullName>
    </submittedName>
</protein>
<gene>
    <name evidence="1" type="ORF">JEODO184_01688</name>
</gene>
<evidence type="ECO:0000313" key="1">
    <source>
        <dbReference type="EMBL" id="CAD2079463.1"/>
    </source>
</evidence>
<organism evidence="1 2">
    <name type="scientific">Jeotgalicoccus meleagridis</name>
    <dbReference type="NCBI Taxonomy" id="2759181"/>
    <lineage>
        <taxon>Bacteria</taxon>
        <taxon>Bacillati</taxon>
        <taxon>Bacillota</taxon>
        <taxon>Bacilli</taxon>
        <taxon>Bacillales</taxon>
        <taxon>Staphylococcaceae</taxon>
        <taxon>Jeotgalicoccus</taxon>
    </lineage>
</organism>
<evidence type="ECO:0000313" key="2">
    <source>
        <dbReference type="Proteomes" id="UP000589351"/>
    </source>
</evidence>
<dbReference type="AlphaFoldDB" id="A0A6V7RP97"/>
<dbReference type="EMBL" id="CAJEWD010000008">
    <property type="protein sequence ID" value="CAD2079463.1"/>
    <property type="molecule type" value="Genomic_DNA"/>
</dbReference>
<accession>A0A6V7RP97</accession>